<dbReference type="Gramene" id="QL02p034159:mrna">
    <property type="protein sequence ID" value="QL02p034159:mrna:CDS:1"/>
    <property type="gene ID" value="QL02p034159"/>
</dbReference>
<dbReference type="Gene3D" id="3.30.420.10">
    <property type="entry name" value="Ribonuclease H-like superfamily/Ribonuclease H"/>
    <property type="match status" value="1"/>
</dbReference>
<evidence type="ECO:0000313" key="3">
    <source>
        <dbReference type="Proteomes" id="UP000594261"/>
    </source>
</evidence>
<dbReference type="InterPro" id="IPR052929">
    <property type="entry name" value="RNase_H-like_EbsB-rel"/>
</dbReference>
<proteinExistence type="predicted"/>
<dbReference type="GO" id="GO:0003676">
    <property type="term" value="F:nucleic acid binding"/>
    <property type="evidence" value="ECO:0007669"/>
    <property type="project" value="InterPro"/>
</dbReference>
<dbReference type="InParanoid" id="A0A7N2KVF6"/>
<dbReference type="EnsemblPlants" id="QL02p034159:mrna">
    <property type="protein sequence ID" value="QL02p034159:mrna:CDS:1"/>
    <property type="gene ID" value="QL02p034159"/>
</dbReference>
<dbReference type="PANTHER" id="PTHR47074">
    <property type="entry name" value="BNAC02G40300D PROTEIN"/>
    <property type="match status" value="1"/>
</dbReference>
<dbReference type="CDD" id="cd06222">
    <property type="entry name" value="RNase_H_like"/>
    <property type="match status" value="1"/>
</dbReference>
<reference evidence="2" key="2">
    <citation type="submission" date="2021-01" db="UniProtKB">
        <authorList>
            <consortium name="EnsemblPlants"/>
        </authorList>
    </citation>
    <scope>IDENTIFICATION</scope>
</reference>
<dbReference type="InterPro" id="IPR036397">
    <property type="entry name" value="RNaseH_sf"/>
</dbReference>
<protein>
    <recommendedName>
        <fullName evidence="1">RNase H type-1 domain-containing protein</fullName>
    </recommendedName>
</protein>
<dbReference type="GO" id="GO:0004523">
    <property type="term" value="F:RNA-DNA hybrid ribonuclease activity"/>
    <property type="evidence" value="ECO:0007669"/>
    <property type="project" value="InterPro"/>
</dbReference>
<name>A0A7N2KVF6_QUELO</name>
<dbReference type="InterPro" id="IPR012337">
    <property type="entry name" value="RNaseH-like_sf"/>
</dbReference>
<dbReference type="InterPro" id="IPR002156">
    <property type="entry name" value="RNaseH_domain"/>
</dbReference>
<dbReference type="OMA" id="HVVMFES"/>
<dbReference type="InterPro" id="IPR044730">
    <property type="entry name" value="RNase_H-like_dom_plant"/>
</dbReference>
<accession>A0A7N2KVF6</accession>
<dbReference type="SUPFAM" id="SSF53098">
    <property type="entry name" value="Ribonuclease H-like"/>
    <property type="match status" value="1"/>
</dbReference>
<organism evidence="2 3">
    <name type="scientific">Quercus lobata</name>
    <name type="common">Valley oak</name>
    <dbReference type="NCBI Taxonomy" id="97700"/>
    <lineage>
        <taxon>Eukaryota</taxon>
        <taxon>Viridiplantae</taxon>
        <taxon>Streptophyta</taxon>
        <taxon>Embryophyta</taxon>
        <taxon>Tracheophyta</taxon>
        <taxon>Spermatophyta</taxon>
        <taxon>Magnoliopsida</taxon>
        <taxon>eudicotyledons</taxon>
        <taxon>Gunneridae</taxon>
        <taxon>Pentapetalae</taxon>
        <taxon>rosids</taxon>
        <taxon>fabids</taxon>
        <taxon>Fagales</taxon>
        <taxon>Fagaceae</taxon>
        <taxon>Quercus</taxon>
    </lineage>
</organism>
<dbReference type="PANTHER" id="PTHR47074:SF11">
    <property type="entry name" value="REVERSE TRANSCRIPTASE-LIKE PROTEIN"/>
    <property type="match status" value="1"/>
</dbReference>
<evidence type="ECO:0000259" key="1">
    <source>
        <dbReference type="Pfam" id="PF13456"/>
    </source>
</evidence>
<feature type="domain" description="RNase H type-1" evidence="1">
    <location>
        <begin position="9"/>
        <end position="92"/>
    </location>
</feature>
<sequence length="118" mass="12915">MRIPLPPSIAEVEALACRRGVQFAVEIGLHVVMFESDSLIVIQALKEGSSGHSVFNNLIEDSLFQAAKLHCYDFCHVKRSCNTVADALAKKAKSGPELQVWLEDLPGDIAPLAYLDVH</sequence>
<evidence type="ECO:0000313" key="2">
    <source>
        <dbReference type="EnsemblPlants" id="QL02p034159:mrna:CDS:1"/>
    </source>
</evidence>
<reference evidence="3" key="1">
    <citation type="journal article" date="2016" name="G3 (Bethesda)">
        <title>First Draft Assembly and Annotation of the Genome of a California Endemic Oak Quercus lobata Nee (Fagaceae).</title>
        <authorList>
            <person name="Sork V.L."/>
            <person name="Fitz-Gibbon S.T."/>
            <person name="Puiu D."/>
            <person name="Crepeau M."/>
            <person name="Gugger P.F."/>
            <person name="Sherman R."/>
            <person name="Stevens K."/>
            <person name="Langley C.H."/>
            <person name="Pellegrini M."/>
            <person name="Salzberg S.L."/>
        </authorList>
    </citation>
    <scope>NUCLEOTIDE SEQUENCE [LARGE SCALE GENOMIC DNA]</scope>
    <source>
        <strain evidence="3">cv. SW786</strain>
    </source>
</reference>
<dbReference type="Proteomes" id="UP000594261">
    <property type="component" value="Chromosome 2"/>
</dbReference>
<dbReference type="AlphaFoldDB" id="A0A7N2KVF6"/>
<keyword evidence="3" id="KW-1185">Reference proteome</keyword>
<dbReference type="Pfam" id="PF13456">
    <property type="entry name" value="RVT_3"/>
    <property type="match status" value="1"/>
</dbReference>